<evidence type="ECO:0000256" key="5">
    <source>
        <dbReference type="ARBA" id="ARBA00022741"/>
    </source>
</evidence>
<feature type="transmembrane region" description="Helical" evidence="10">
    <location>
        <begin position="168"/>
        <end position="191"/>
    </location>
</feature>
<evidence type="ECO:0000256" key="3">
    <source>
        <dbReference type="ARBA" id="ARBA00022553"/>
    </source>
</evidence>
<keyword evidence="7" id="KW-0067">ATP-binding</keyword>
<protein>
    <recommendedName>
        <fullName evidence="2">histidine kinase</fullName>
        <ecNumber evidence="2">2.7.13.3</ecNumber>
    </recommendedName>
</protein>
<keyword evidence="5" id="KW-0547">Nucleotide-binding</keyword>
<dbReference type="Gene3D" id="3.30.565.10">
    <property type="entry name" value="Histidine kinase-like ATPase, C-terminal domain"/>
    <property type="match status" value="1"/>
</dbReference>
<keyword evidence="13" id="KW-1185">Reference proteome</keyword>
<keyword evidence="3" id="KW-0597">Phosphoprotein</keyword>
<dbReference type="RefSeq" id="WP_210651929.1">
    <property type="nucleotide sequence ID" value="NZ_JAGKQQ010000001.1"/>
</dbReference>
<evidence type="ECO:0000256" key="4">
    <source>
        <dbReference type="ARBA" id="ARBA00022679"/>
    </source>
</evidence>
<name>A0ABS5BJQ5_9BACT</name>
<gene>
    <name evidence="12" type="ORF">J8F10_01290</name>
</gene>
<keyword evidence="4" id="KW-0808">Transferase</keyword>
<dbReference type="SUPFAM" id="SSF55874">
    <property type="entry name" value="ATPase domain of HSP90 chaperone/DNA topoisomerase II/histidine kinase"/>
    <property type="match status" value="1"/>
</dbReference>
<evidence type="ECO:0000256" key="1">
    <source>
        <dbReference type="ARBA" id="ARBA00000085"/>
    </source>
</evidence>
<keyword evidence="6" id="KW-0418">Kinase</keyword>
<dbReference type="PRINTS" id="PR00344">
    <property type="entry name" value="BCTRLSENSOR"/>
</dbReference>
<keyword evidence="10" id="KW-0812">Transmembrane</keyword>
<dbReference type="Gene3D" id="1.10.287.130">
    <property type="match status" value="1"/>
</dbReference>
<keyword evidence="10" id="KW-0472">Membrane</keyword>
<evidence type="ECO:0000256" key="6">
    <source>
        <dbReference type="ARBA" id="ARBA00022777"/>
    </source>
</evidence>
<sequence length="477" mass="52158">MSGLRWRFLGPVSLGTLCLVALCAFTAVSLFHQQATITSVLRENVSSRRAASDLRGCLNTLIALELNQVESVAELHTRAQTHLTEIRKLANHPEEKALSAQLDDGVARYLKLWQSLPPKNDAAHAARVAAATEYLEVHVLYPCRELETFNDQRVEDTTTQHERVLSQLAWGMAVVGGLGAVAGIVFGYGAARLLSQSIRRLRVQIRDAAGKLGPDPPEIVLTGDFEFGRLHEDLDSLTDRIEEVVQKLSEREREVARAEQLAAVGQLAAGVGHELRNPLTSIKMLIQTGLEDADGHRLTAEDLRVIEAEIRRMERSLQTFLEFARPPKLERRPVELKTVLGAVLGLVRGRAEKQHVSAIFEARDEPITLTADAGQLQQVFVNLVLNALDVMPTGGTLTVATQRTVNQVEVVVSDTGPGILKGMMPRLFQPFASSKDTGLGLGLVISRRIVEDHGGTMNAANRPGGGASFFVRLPIEE</sequence>
<dbReference type="PANTHER" id="PTHR43065:SF10">
    <property type="entry name" value="PEROXIDE STRESS-ACTIVATED HISTIDINE KINASE MAK3"/>
    <property type="match status" value="1"/>
</dbReference>
<dbReference type="EC" id="2.7.13.3" evidence="2"/>
<accession>A0ABS5BJQ5</accession>
<dbReference type="InterPro" id="IPR004358">
    <property type="entry name" value="Sig_transdc_His_kin-like_C"/>
</dbReference>
<feature type="domain" description="Histidine kinase" evidence="11">
    <location>
        <begin position="270"/>
        <end position="477"/>
    </location>
</feature>
<evidence type="ECO:0000256" key="8">
    <source>
        <dbReference type="ARBA" id="ARBA00023012"/>
    </source>
</evidence>
<dbReference type="SUPFAM" id="SSF47384">
    <property type="entry name" value="Homodimeric domain of signal transducing histidine kinase"/>
    <property type="match status" value="1"/>
</dbReference>
<dbReference type="Pfam" id="PF00512">
    <property type="entry name" value="HisKA"/>
    <property type="match status" value="1"/>
</dbReference>
<evidence type="ECO:0000256" key="9">
    <source>
        <dbReference type="SAM" id="Coils"/>
    </source>
</evidence>
<dbReference type="PROSITE" id="PS50109">
    <property type="entry name" value="HIS_KIN"/>
    <property type="match status" value="1"/>
</dbReference>
<dbReference type="InterPro" id="IPR003594">
    <property type="entry name" value="HATPase_dom"/>
</dbReference>
<evidence type="ECO:0000256" key="7">
    <source>
        <dbReference type="ARBA" id="ARBA00022840"/>
    </source>
</evidence>
<keyword evidence="9" id="KW-0175">Coiled coil</keyword>
<dbReference type="SMART" id="SM00388">
    <property type="entry name" value="HisKA"/>
    <property type="match status" value="1"/>
</dbReference>
<feature type="coiled-coil region" evidence="9">
    <location>
        <begin position="234"/>
        <end position="261"/>
    </location>
</feature>
<organism evidence="12 13">
    <name type="scientific">Gemmata palustris</name>
    <dbReference type="NCBI Taxonomy" id="2822762"/>
    <lineage>
        <taxon>Bacteria</taxon>
        <taxon>Pseudomonadati</taxon>
        <taxon>Planctomycetota</taxon>
        <taxon>Planctomycetia</taxon>
        <taxon>Gemmatales</taxon>
        <taxon>Gemmataceae</taxon>
        <taxon>Gemmata</taxon>
    </lineage>
</organism>
<dbReference type="InterPro" id="IPR036097">
    <property type="entry name" value="HisK_dim/P_sf"/>
</dbReference>
<dbReference type="InterPro" id="IPR036890">
    <property type="entry name" value="HATPase_C_sf"/>
</dbReference>
<dbReference type="Proteomes" id="UP000676565">
    <property type="component" value="Unassembled WGS sequence"/>
</dbReference>
<evidence type="ECO:0000313" key="13">
    <source>
        <dbReference type="Proteomes" id="UP000676565"/>
    </source>
</evidence>
<dbReference type="PANTHER" id="PTHR43065">
    <property type="entry name" value="SENSOR HISTIDINE KINASE"/>
    <property type="match status" value="1"/>
</dbReference>
<dbReference type="CDD" id="cd00082">
    <property type="entry name" value="HisKA"/>
    <property type="match status" value="1"/>
</dbReference>
<dbReference type="Pfam" id="PF02518">
    <property type="entry name" value="HATPase_c"/>
    <property type="match status" value="1"/>
</dbReference>
<comment type="caution">
    <text evidence="12">The sequence shown here is derived from an EMBL/GenBank/DDBJ whole genome shotgun (WGS) entry which is preliminary data.</text>
</comment>
<evidence type="ECO:0000313" key="12">
    <source>
        <dbReference type="EMBL" id="MBP3953936.1"/>
    </source>
</evidence>
<evidence type="ECO:0000256" key="2">
    <source>
        <dbReference type="ARBA" id="ARBA00012438"/>
    </source>
</evidence>
<proteinExistence type="predicted"/>
<dbReference type="InterPro" id="IPR003661">
    <property type="entry name" value="HisK_dim/P_dom"/>
</dbReference>
<evidence type="ECO:0000259" key="11">
    <source>
        <dbReference type="PROSITE" id="PS50109"/>
    </source>
</evidence>
<dbReference type="SMART" id="SM00387">
    <property type="entry name" value="HATPase_c"/>
    <property type="match status" value="1"/>
</dbReference>
<dbReference type="EMBL" id="JAGKQQ010000001">
    <property type="protein sequence ID" value="MBP3953936.1"/>
    <property type="molecule type" value="Genomic_DNA"/>
</dbReference>
<dbReference type="InterPro" id="IPR005467">
    <property type="entry name" value="His_kinase_dom"/>
</dbReference>
<reference evidence="12 13" key="1">
    <citation type="submission" date="2021-04" db="EMBL/GenBank/DDBJ databases">
        <authorList>
            <person name="Ivanova A."/>
        </authorList>
    </citation>
    <scope>NUCLEOTIDE SEQUENCE [LARGE SCALE GENOMIC DNA]</scope>
    <source>
        <strain evidence="12 13">G18</strain>
    </source>
</reference>
<keyword evidence="8" id="KW-0902">Two-component regulatory system</keyword>
<comment type="catalytic activity">
    <reaction evidence="1">
        <text>ATP + protein L-histidine = ADP + protein N-phospho-L-histidine.</text>
        <dbReference type="EC" id="2.7.13.3"/>
    </reaction>
</comment>
<evidence type="ECO:0000256" key="10">
    <source>
        <dbReference type="SAM" id="Phobius"/>
    </source>
</evidence>
<keyword evidence="10" id="KW-1133">Transmembrane helix</keyword>